<sequence>MALFKGATPVLDTKDQYFRSNTKLQAGTHDSPGEKFLVDPRLKGLFRYHFGGDGWVVIPKGRAVAISTDDGGEFKNGTINDFDANVQRPVLTLANGGKDVLEVGKSGQDHTRTANKAIGVAYGNLYEEFVDGFNGMQPTVENEIYIELPYIPSRANAEEIEWGSFYDKDIDKPVKHGDYVMSDENGRLIVADFEAQRDVLKSTEATADQKFAAIAEISRLQEQVIGQVWAVETNLPPQGWLQWVGSTDEQLAEIDSSSGMTADDIQDNKFPGYPYEKTYRNFDAKSSKYYPQGIPGLTNGSRIEVPFKDVLLGSVNPGSSGKQYYRIEKTPLVEGSVEIKVGGQVVEPANIHYESGLVTLEVNNTGNSPQEVTASFKATGQLPGVPTGWDWKGSVGAVRILLQK</sequence>
<evidence type="ECO:0000313" key="2">
    <source>
        <dbReference type="Proteomes" id="UP000028875"/>
    </source>
</evidence>
<reference evidence="1 2" key="1">
    <citation type="submission" date="2014-03" db="EMBL/GenBank/DDBJ databases">
        <authorList>
            <person name="Urmite Genomes U."/>
        </authorList>
    </citation>
    <scope>NUCLEOTIDE SEQUENCE [LARGE SCALE GENOMIC DNA]</scope>
    <source>
        <strain evidence="1 2">Vm-5</strain>
    </source>
</reference>
<dbReference type="AlphaFoldDB" id="A0A024QHV1"/>
<keyword evidence="2" id="KW-1185">Reference proteome</keyword>
<dbReference type="Proteomes" id="UP000028875">
    <property type="component" value="Unassembled WGS sequence"/>
</dbReference>
<dbReference type="EMBL" id="CCDP010000003">
    <property type="protein sequence ID" value="CDQ41827.1"/>
    <property type="molecule type" value="Genomic_DNA"/>
</dbReference>
<dbReference type="STRING" id="1462526.BN990_04204"/>
<name>A0A024QHV1_9BACI</name>
<proteinExistence type="predicted"/>
<dbReference type="OrthoDB" id="2973458at2"/>
<organism evidence="1 2">
    <name type="scientific">Virgibacillus massiliensis</name>
    <dbReference type="NCBI Taxonomy" id="1462526"/>
    <lineage>
        <taxon>Bacteria</taxon>
        <taxon>Bacillati</taxon>
        <taxon>Bacillota</taxon>
        <taxon>Bacilli</taxon>
        <taxon>Bacillales</taxon>
        <taxon>Bacillaceae</taxon>
        <taxon>Virgibacillus</taxon>
    </lineage>
</organism>
<accession>A0A024QHV1</accession>
<reference evidence="2" key="2">
    <citation type="submission" date="2014-05" db="EMBL/GenBank/DDBJ databases">
        <title>Draft genome sequence of Virgibacillus massiliensis Vm-5.</title>
        <authorList>
            <person name="Khelaifia S."/>
            <person name="Croce O."/>
            <person name="Lagier J.C."/>
            <person name="Raoult D."/>
        </authorList>
    </citation>
    <scope>NUCLEOTIDE SEQUENCE [LARGE SCALE GENOMIC DNA]</scope>
    <source>
        <strain evidence="2">Vm-5</strain>
    </source>
</reference>
<dbReference type="RefSeq" id="WP_038246699.1">
    <property type="nucleotide sequence ID" value="NZ_BNER01000008.1"/>
</dbReference>
<comment type="caution">
    <text evidence="1">The sequence shown here is derived from an EMBL/GenBank/DDBJ whole genome shotgun (WGS) entry which is preliminary data.</text>
</comment>
<evidence type="ECO:0000313" key="1">
    <source>
        <dbReference type="EMBL" id="CDQ41827.1"/>
    </source>
</evidence>
<dbReference type="eggNOG" id="ENOG5034478">
    <property type="taxonomic scope" value="Bacteria"/>
</dbReference>
<gene>
    <name evidence="1" type="ORF">BN990_04204</name>
</gene>
<protein>
    <submittedName>
        <fullName evidence="1">Uncharacterized protein</fullName>
    </submittedName>
</protein>